<organism evidence="2 3">
    <name type="scientific">Actinoplanes lobatus</name>
    <dbReference type="NCBI Taxonomy" id="113568"/>
    <lineage>
        <taxon>Bacteria</taxon>
        <taxon>Bacillati</taxon>
        <taxon>Actinomycetota</taxon>
        <taxon>Actinomycetes</taxon>
        <taxon>Micromonosporales</taxon>
        <taxon>Micromonosporaceae</taxon>
        <taxon>Actinoplanes</taxon>
    </lineage>
</organism>
<feature type="region of interest" description="Disordered" evidence="1">
    <location>
        <begin position="1"/>
        <end position="26"/>
    </location>
</feature>
<protein>
    <submittedName>
        <fullName evidence="2">Uncharacterized protein</fullName>
    </submittedName>
</protein>
<evidence type="ECO:0000313" key="2">
    <source>
        <dbReference type="EMBL" id="GIE44351.1"/>
    </source>
</evidence>
<accession>A0ABQ4ATH9</accession>
<keyword evidence="3" id="KW-1185">Reference proteome</keyword>
<proteinExistence type="predicted"/>
<dbReference type="Proteomes" id="UP000631312">
    <property type="component" value="Unassembled WGS sequence"/>
</dbReference>
<name>A0ABQ4ATH9_9ACTN</name>
<sequence>MPLLQRLAGEETTGGTVSSKDGDTHDHLPFLVVPECPVPVTVRASASGGWLRFRHAATSGSLLKTRQQSVL</sequence>
<comment type="caution">
    <text evidence="2">The sequence shown here is derived from an EMBL/GenBank/DDBJ whole genome shotgun (WGS) entry which is preliminary data.</text>
</comment>
<reference evidence="2 3" key="1">
    <citation type="submission" date="2021-01" db="EMBL/GenBank/DDBJ databases">
        <title>Whole genome shotgun sequence of Actinoplanes lobatus NBRC 12513.</title>
        <authorList>
            <person name="Komaki H."/>
            <person name="Tamura T."/>
        </authorList>
    </citation>
    <scope>NUCLEOTIDE SEQUENCE [LARGE SCALE GENOMIC DNA]</scope>
    <source>
        <strain evidence="2 3">NBRC 12513</strain>
    </source>
</reference>
<dbReference type="EMBL" id="BOMP01000124">
    <property type="protein sequence ID" value="GIE44351.1"/>
    <property type="molecule type" value="Genomic_DNA"/>
</dbReference>
<gene>
    <name evidence="2" type="ORF">Alo02nite_72490</name>
</gene>
<evidence type="ECO:0000256" key="1">
    <source>
        <dbReference type="SAM" id="MobiDB-lite"/>
    </source>
</evidence>
<evidence type="ECO:0000313" key="3">
    <source>
        <dbReference type="Proteomes" id="UP000631312"/>
    </source>
</evidence>